<evidence type="ECO:0000259" key="2">
    <source>
        <dbReference type="Pfam" id="PF22685"/>
    </source>
</evidence>
<dbReference type="GO" id="GO:0000166">
    <property type="term" value="F:nucleotide binding"/>
    <property type="evidence" value="ECO:0007669"/>
    <property type="project" value="InterPro"/>
</dbReference>
<evidence type="ECO:0000259" key="1">
    <source>
        <dbReference type="Pfam" id="PF01408"/>
    </source>
</evidence>
<name>A0A319EH16_ASPSB</name>
<dbReference type="PANTHER" id="PTHR43708">
    <property type="entry name" value="CONSERVED EXPRESSED OXIDOREDUCTASE (EUROFUNG)"/>
    <property type="match status" value="1"/>
</dbReference>
<dbReference type="AlphaFoldDB" id="A0A319EH16"/>
<organism evidence="3 4">
    <name type="scientific">Aspergillus sclerotiicarbonarius (strain CBS 121057 / IBT 28362)</name>
    <dbReference type="NCBI Taxonomy" id="1448318"/>
    <lineage>
        <taxon>Eukaryota</taxon>
        <taxon>Fungi</taxon>
        <taxon>Dikarya</taxon>
        <taxon>Ascomycota</taxon>
        <taxon>Pezizomycotina</taxon>
        <taxon>Eurotiomycetes</taxon>
        <taxon>Eurotiomycetidae</taxon>
        <taxon>Eurotiales</taxon>
        <taxon>Aspergillaceae</taxon>
        <taxon>Aspergillus</taxon>
        <taxon>Aspergillus subgen. Circumdati</taxon>
    </lineage>
</organism>
<protein>
    <submittedName>
        <fullName evidence="3">Oxidoreductase</fullName>
    </submittedName>
</protein>
<evidence type="ECO:0000313" key="3">
    <source>
        <dbReference type="EMBL" id="PYI09587.1"/>
    </source>
</evidence>
<dbReference type="VEuPathDB" id="FungiDB:BO78DRAFT_394801"/>
<dbReference type="EMBL" id="KZ826326">
    <property type="protein sequence ID" value="PYI09587.1"/>
    <property type="molecule type" value="Genomic_DNA"/>
</dbReference>
<dbReference type="PANTHER" id="PTHR43708:SF1">
    <property type="entry name" value="GALACTOSE_LACTOSE METABOLISM REGULATORY PROTEIN GAL80"/>
    <property type="match status" value="1"/>
</dbReference>
<dbReference type="Proteomes" id="UP000248423">
    <property type="component" value="Unassembled WGS sequence"/>
</dbReference>
<keyword evidence="4" id="KW-1185">Reference proteome</keyword>
<dbReference type="Pfam" id="PF22685">
    <property type="entry name" value="Gal80p_C-like"/>
    <property type="match status" value="1"/>
</dbReference>
<dbReference type="Pfam" id="PF01408">
    <property type="entry name" value="GFO_IDH_MocA"/>
    <property type="match status" value="1"/>
</dbReference>
<dbReference type="SUPFAM" id="SSF51735">
    <property type="entry name" value="NAD(P)-binding Rossmann-fold domains"/>
    <property type="match status" value="1"/>
</dbReference>
<dbReference type="STRING" id="1448318.A0A319EH16"/>
<dbReference type="SUPFAM" id="SSF55347">
    <property type="entry name" value="Glyceraldehyde-3-phosphate dehydrogenase-like, C-terminal domain"/>
    <property type="match status" value="1"/>
</dbReference>
<dbReference type="InterPro" id="IPR051317">
    <property type="entry name" value="Gfo/Idh/MocA_oxidoreduct"/>
</dbReference>
<dbReference type="Gene3D" id="3.30.360.10">
    <property type="entry name" value="Dihydrodipicolinate Reductase, domain 2"/>
    <property type="match status" value="1"/>
</dbReference>
<dbReference type="InterPro" id="IPR055080">
    <property type="entry name" value="Gal80p-like_C"/>
</dbReference>
<reference evidence="3 4" key="1">
    <citation type="submission" date="2018-02" db="EMBL/GenBank/DDBJ databases">
        <title>The genomes of Aspergillus section Nigri reveals drivers in fungal speciation.</title>
        <authorList>
            <consortium name="DOE Joint Genome Institute"/>
            <person name="Vesth T.C."/>
            <person name="Nybo J."/>
            <person name="Theobald S."/>
            <person name="Brandl J."/>
            <person name="Frisvad J.C."/>
            <person name="Nielsen K.F."/>
            <person name="Lyhne E.K."/>
            <person name="Kogle M.E."/>
            <person name="Kuo A."/>
            <person name="Riley R."/>
            <person name="Clum A."/>
            <person name="Nolan M."/>
            <person name="Lipzen A."/>
            <person name="Salamov A."/>
            <person name="Henrissat B."/>
            <person name="Wiebenga A."/>
            <person name="De vries R.P."/>
            <person name="Grigoriev I.V."/>
            <person name="Mortensen U.H."/>
            <person name="Andersen M.R."/>
            <person name="Baker S.E."/>
        </authorList>
    </citation>
    <scope>NUCLEOTIDE SEQUENCE [LARGE SCALE GENOMIC DNA]</scope>
    <source>
        <strain evidence="3 4">CBS 121057</strain>
    </source>
</reference>
<dbReference type="InterPro" id="IPR036291">
    <property type="entry name" value="NAD(P)-bd_dom_sf"/>
</dbReference>
<evidence type="ECO:0000313" key="4">
    <source>
        <dbReference type="Proteomes" id="UP000248423"/>
    </source>
</evidence>
<feature type="domain" description="Gal80p-like C-terminal" evidence="2">
    <location>
        <begin position="144"/>
        <end position="297"/>
    </location>
</feature>
<feature type="domain" description="Gfo/Idh/MocA-like oxidoreductase N-terminal" evidence="1">
    <location>
        <begin position="7"/>
        <end position="136"/>
    </location>
</feature>
<proteinExistence type="predicted"/>
<dbReference type="InterPro" id="IPR000683">
    <property type="entry name" value="Gfo/Idh/MocA-like_OxRdtase_N"/>
</dbReference>
<sequence length="380" mass="40705">MSVTPIRTALIGLSASAITSWAADAHLPAIQSPSGQALLQITALCNSSVAAAESAIRNYHLDPATVKAYGSPDDLAADPTVDLVICTTCVDKHYETVLASLRAGKSVYIEWPITSSVAEVEELLSVARASGASVAAGLQARFAPAVLKVKEILRSGQLGRLLSTEVRGFGGRKARDVLPIGLKYFAQKEVGGNPITIGFGHMIDYVQSVVGDVIPGTDQVHTQIQRPRIRILDPQTGTIVETMDSDVPDLLSLHGSLTESPYTVPGASLMAYFARSQPYPGDPLLSWTLNCESGTIRLVAPAGIALHDPSTISIHHHATDTVEEIQWTWSKEQREVPAKARSVQRGLINFAARNPEGYVSLEDAAVRARQMARWLDAGTQ</sequence>
<dbReference type="OrthoDB" id="64915at2759"/>
<accession>A0A319EH16</accession>
<gene>
    <name evidence="3" type="ORF">BO78DRAFT_394801</name>
</gene>
<dbReference type="Gene3D" id="3.40.50.720">
    <property type="entry name" value="NAD(P)-binding Rossmann-like Domain"/>
    <property type="match status" value="1"/>
</dbReference>